<sequence>MRGDVTDARGKPDANALVWIQPSVTTGVVQVRTDAHGKYEATNLPDIPYNAFAWTQVEYDGQEFCLRLAADDDSQDASFTPKSGVLRDFKWKLSGRLPDMTALTDFFGDRVQLTNGDDSDGAFVDEDDTVEVTFEPTQPLADGSAGTRVQKRVSMNDVPLGTYRVTAHEVHDYASGEPLLIGTSYGKLGESAKFKFKPTRGCGGQGSGIARGFLYVAHAPR</sequence>
<protein>
    <submittedName>
        <fullName evidence="1">Carboxypeptidase family protein</fullName>
    </submittedName>
</protein>
<dbReference type="EMBL" id="QJSX01000012">
    <property type="protein sequence ID" value="PYE52755.1"/>
    <property type="molecule type" value="Genomic_DNA"/>
</dbReference>
<comment type="caution">
    <text evidence="1">The sequence shown here is derived from an EMBL/GenBank/DDBJ whole genome shotgun (WGS) entry which is preliminary data.</text>
</comment>
<accession>A0A318S570</accession>
<dbReference type="Proteomes" id="UP000248326">
    <property type="component" value="Unassembled WGS sequence"/>
</dbReference>
<name>A0A318S570_9DEIO</name>
<dbReference type="AlphaFoldDB" id="A0A318S570"/>
<keyword evidence="1" id="KW-0645">Protease</keyword>
<keyword evidence="2" id="KW-1185">Reference proteome</keyword>
<proteinExistence type="predicted"/>
<gene>
    <name evidence="1" type="ORF">DES52_11276</name>
</gene>
<keyword evidence="1" id="KW-0121">Carboxypeptidase</keyword>
<evidence type="ECO:0000313" key="1">
    <source>
        <dbReference type="EMBL" id="PYE52755.1"/>
    </source>
</evidence>
<dbReference type="SUPFAM" id="SSF49464">
    <property type="entry name" value="Carboxypeptidase regulatory domain-like"/>
    <property type="match status" value="1"/>
</dbReference>
<dbReference type="InterPro" id="IPR008969">
    <property type="entry name" value="CarboxyPept-like_regulatory"/>
</dbReference>
<organism evidence="1 2">
    <name type="scientific">Deinococcus yavapaiensis KR-236</name>
    <dbReference type="NCBI Taxonomy" id="694435"/>
    <lineage>
        <taxon>Bacteria</taxon>
        <taxon>Thermotogati</taxon>
        <taxon>Deinococcota</taxon>
        <taxon>Deinococci</taxon>
        <taxon>Deinococcales</taxon>
        <taxon>Deinococcaceae</taxon>
        <taxon>Deinococcus</taxon>
    </lineage>
</organism>
<dbReference type="GO" id="GO:0004180">
    <property type="term" value="F:carboxypeptidase activity"/>
    <property type="evidence" value="ECO:0007669"/>
    <property type="project" value="UniProtKB-KW"/>
</dbReference>
<reference evidence="1 2" key="1">
    <citation type="submission" date="2018-06" db="EMBL/GenBank/DDBJ databases">
        <title>Genomic Encyclopedia of Type Strains, Phase IV (KMG-IV): sequencing the most valuable type-strain genomes for metagenomic binning, comparative biology and taxonomic classification.</title>
        <authorList>
            <person name="Goeker M."/>
        </authorList>
    </citation>
    <scope>NUCLEOTIDE SEQUENCE [LARGE SCALE GENOMIC DNA]</scope>
    <source>
        <strain evidence="1 2">DSM 18048</strain>
    </source>
</reference>
<evidence type="ECO:0000313" key="2">
    <source>
        <dbReference type="Proteomes" id="UP000248326"/>
    </source>
</evidence>
<keyword evidence="1" id="KW-0378">Hydrolase</keyword>